<sequence length="279" mass="32177">MQSKQEFFSVCKDKLEPKGAKNRLSVQEINLLSSLYDTLFLMGLDWRFKGVIYSGNRHMLTITPAQKDKKPLFGLIRKSSAKVNDRIFWCYPSKDETITTVLQRFPTSKVKSELIDNQADFLETAVKIVQDPSIVHLYDLKQNSDQNFSQVLVTSRGAKQQKFKANLLTEFSGECAVTGCNIECLLDAAHIIGFAYCIYENRDDTFSTTNGLLLRNDIHRLFDSGYIDFIQKGTDIIVKIAPKLFNFDEYKALDNKKLQLPRERRELWLKTLQERRAII</sequence>
<dbReference type="Proteomes" id="UP000509458">
    <property type="component" value="Chromosome"/>
</dbReference>
<dbReference type="EMBL" id="LR812090">
    <property type="protein sequence ID" value="CAB9494913.1"/>
    <property type="molecule type" value="Genomic_DNA"/>
</dbReference>
<proteinExistence type="predicted"/>
<name>A0A6T9Y505_ALTMA</name>
<evidence type="ECO:0000259" key="1">
    <source>
        <dbReference type="Pfam" id="PF13391"/>
    </source>
</evidence>
<dbReference type="Pfam" id="PF13391">
    <property type="entry name" value="HNH_2"/>
    <property type="match status" value="1"/>
</dbReference>
<accession>A0A6T9Y505</accession>
<dbReference type="RefSeq" id="WP_179984205.1">
    <property type="nucleotide sequence ID" value="NZ_LR812090.1"/>
</dbReference>
<gene>
    <name evidence="2" type="ORF">ALFOR1_40292</name>
</gene>
<feature type="domain" description="HNH nuclease" evidence="1">
    <location>
        <begin position="175"/>
        <end position="227"/>
    </location>
</feature>
<reference evidence="2 3" key="1">
    <citation type="submission" date="2020-06" db="EMBL/GenBank/DDBJ databases">
        <authorList>
            <person name="Duchaud E."/>
        </authorList>
    </citation>
    <scope>NUCLEOTIDE SEQUENCE [LARGE SCALE GENOMIC DNA]</scope>
    <source>
        <strain evidence="2">Alteromonas fortis</strain>
    </source>
</reference>
<dbReference type="InterPro" id="IPR003615">
    <property type="entry name" value="HNH_nuc"/>
</dbReference>
<organism evidence="2 3">
    <name type="scientific">Alteromonas macleodii</name>
    <name type="common">Pseudoalteromonas macleodii</name>
    <dbReference type="NCBI Taxonomy" id="28108"/>
    <lineage>
        <taxon>Bacteria</taxon>
        <taxon>Pseudomonadati</taxon>
        <taxon>Pseudomonadota</taxon>
        <taxon>Gammaproteobacteria</taxon>
        <taxon>Alteromonadales</taxon>
        <taxon>Alteromonadaceae</taxon>
        <taxon>Alteromonas/Salinimonas group</taxon>
        <taxon>Alteromonas</taxon>
    </lineage>
</organism>
<evidence type="ECO:0000313" key="2">
    <source>
        <dbReference type="EMBL" id="CAB9494913.1"/>
    </source>
</evidence>
<protein>
    <recommendedName>
        <fullName evidence="1">HNH nuclease domain-containing protein</fullName>
    </recommendedName>
</protein>
<evidence type="ECO:0000313" key="3">
    <source>
        <dbReference type="Proteomes" id="UP000509458"/>
    </source>
</evidence>
<dbReference type="AlphaFoldDB" id="A0A6T9Y505"/>